<reference evidence="3" key="1">
    <citation type="submission" date="2023-07" db="EMBL/GenBank/DDBJ databases">
        <title>Wenyingzhuangia sp. chi5 genome sequencing and assembly.</title>
        <authorList>
            <person name="Park S."/>
        </authorList>
    </citation>
    <scope>NUCLEOTIDE SEQUENCE</scope>
    <source>
        <strain evidence="3">Chi5</strain>
    </source>
</reference>
<dbReference type="InterPro" id="IPR001509">
    <property type="entry name" value="Epimerase_deHydtase"/>
</dbReference>
<comment type="caution">
    <text evidence="3">The sequence shown here is derived from an EMBL/GenBank/DDBJ whole genome shotgun (WGS) entry which is preliminary data.</text>
</comment>
<dbReference type="RefSeq" id="WP_302884990.1">
    <property type="nucleotide sequence ID" value="NZ_JAUMIT010000007.1"/>
</dbReference>
<evidence type="ECO:0000313" key="3">
    <source>
        <dbReference type="EMBL" id="MDO3695704.1"/>
    </source>
</evidence>
<feature type="domain" description="NAD-dependent epimerase/dehydratase" evidence="2">
    <location>
        <begin position="4"/>
        <end position="113"/>
    </location>
</feature>
<organism evidence="3 4">
    <name type="scientific">Wenyingzhuangia gilva</name>
    <dbReference type="NCBI Taxonomy" id="3057677"/>
    <lineage>
        <taxon>Bacteria</taxon>
        <taxon>Pseudomonadati</taxon>
        <taxon>Bacteroidota</taxon>
        <taxon>Flavobacteriia</taxon>
        <taxon>Flavobacteriales</taxon>
        <taxon>Flavobacteriaceae</taxon>
        <taxon>Wenyingzhuangia</taxon>
    </lineage>
</organism>
<evidence type="ECO:0000313" key="4">
    <source>
        <dbReference type="Proteomes" id="UP001168642"/>
    </source>
</evidence>
<proteinExistence type="predicted"/>
<name>A0ABT8VUP5_9FLAO</name>
<evidence type="ECO:0000256" key="1">
    <source>
        <dbReference type="ARBA" id="ARBA00004370"/>
    </source>
</evidence>
<dbReference type="Proteomes" id="UP001168642">
    <property type="component" value="Unassembled WGS sequence"/>
</dbReference>
<sequence length="225" mass="25581">MKNVIITGSTGMVGKAVLYECIENSDIEKILLINRHSLAINNNKIHEVILKDFSNIASIKNEMHGYDACFHCMGISSIGIDEEAFSKVTYEYTKKLTDVLYQANPNMVVNYVSGKGTDSTEKGNVMWARVKGRTENYILNKGFKDAYMIRLGAILPEKGITSKTFWYNIIYVLLRPFFPIMKKSKNILTTTSFGKAMINTLFFPQENKHLENKDMNLLALKKNNN</sequence>
<comment type="subcellular location">
    <subcellularLocation>
        <location evidence="1">Membrane</location>
    </subcellularLocation>
</comment>
<dbReference type="Pfam" id="PF01370">
    <property type="entry name" value="Epimerase"/>
    <property type="match status" value="1"/>
</dbReference>
<dbReference type="InterPro" id="IPR036291">
    <property type="entry name" value="NAD(P)-bd_dom_sf"/>
</dbReference>
<keyword evidence="4" id="KW-1185">Reference proteome</keyword>
<evidence type="ECO:0000259" key="2">
    <source>
        <dbReference type="Pfam" id="PF01370"/>
    </source>
</evidence>
<dbReference type="PANTHER" id="PTHR14097:SF8">
    <property type="entry name" value="NAD(P)-BINDING DOMAIN-CONTAINING PROTEIN"/>
    <property type="match status" value="1"/>
</dbReference>
<dbReference type="EMBL" id="JAUMIT010000007">
    <property type="protein sequence ID" value="MDO3695704.1"/>
    <property type="molecule type" value="Genomic_DNA"/>
</dbReference>
<dbReference type="Gene3D" id="3.40.50.720">
    <property type="entry name" value="NAD(P)-binding Rossmann-like Domain"/>
    <property type="match status" value="1"/>
</dbReference>
<protein>
    <submittedName>
        <fullName evidence="3">NAD-dependent epimerase/dehydratase family protein</fullName>
    </submittedName>
</protein>
<gene>
    <name evidence="3" type="ORF">QVZ41_12715</name>
</gene>
<dbReference type="SUPFAM" id="SSF51735">
    <property type="entry name" value="NAD(P)-binding Rossmann-fold domains"/>
    <property type="match status" value="1"/>
</dbReference>
<dbReference type="PANTHER" id="PTHR14097">
    <property type="entry name" value="OXIDOREDUCTASE HTATIP2"/>
    <property type="match status" value="1"/>
</dbReference>
<accession>A0ABT8VUP5</accession>